<reference evidence="1 2" key="1">
    <citation type="submission" date="2017-01" db="EMBL/GenBank/DDBJ databases">
        <title>New insights into the genetic diversity of Chromobacterium isolated from tropical freshwater lake.</title>
        <authorList>
            <person name="Santos A.B."/>
            <person name="Nascimento A.M."/>
            <person name="Da Silva P.C."/>
        </authorList>
    </citation>
    <scope>NUCLEOTIDE SEQUENCE [LARGE SCALE GENOMIC DNA]</scope>
    <source>
        <strain evidence="1 2">56AF</strain>
    </source>
</reference>
<dbReference type="Proteomes" id="UP000239469">
    <property type="component" value="Unassembled WGS sequence"/>
</dbReference>
<sequence>MPNLYYERGIILQQRYRQGRSSTIFSKAAKPPQLAERTLFLLQAGRRHTLAHPAQLLSSSGAHT</sequence>
<name>A0A2S9X7C7_9NEIS</name>
<comment type="caution">
    <text evidence="1">The sequence shown here is derived from an EMBL/GenBank/DDBJ whole genome shotgun (WGS) entry which is preliminary data.</text>
</comment>
<evidence type="ECO:0000313" key="1">
    <source>
        <dbReference type="EMBL" id="PRP71629.1"/>
    </source>
</evidence>
<proteinExistence type="predicted"/>
<dbReference type="EMBL" id="MTBD01000010">
    <property type="protein sequence ID" value="PRP71629.1"/>
    <property type="molecule type" value="Genomic_DNA"/>
</dbReference>
<dbReference type="AlphaFoldDB" id="A0A2S9X7C7"/>
<organism evidence="1 2">
    <name type="scientific">Chromobacterium amazonense</name>
    <dbReference type="NCBI Taxonomy" id="1382803"/>
    <lineage>
        <taxon>Bacteria</taxon>
        <taxon>Pseudomonadati</taxon>
        <taxon>Pseudomonadota</taxon>
        <taxon>Betaproteobacteria</taxon>
        <taxon>Neisseriales</taxon>
        <taxon>Chromobacteriaceae</taxon>
        <taxon>Chromobacterium</taxon>
    </lineage>
</organism>
<evidence type="ECO:0000313" key="2">
    <source>
        <dbReference type="Proteomes" id="UP000239469"/>
    </source>
</evidence>
<gene>
    <name evidence="1" type="ORF">BUE93_06500</name>
</gene>
<protein>
    <submittedName>
        <fullName evidence="1">Uncharacterized protein</fullName>
    </submittedName>
</protein>
<accession>A0A2S9X7C7</accession>